<keyword evidence="1" id="KW-0479">Metal-binding</keyword>
<gene>
    <name evidence="8" type="ORF">g.10548</name>
</gene>
<accession>A0A1E1WT31</accession>
<protein>
    <recommendedName>
        <fullName evidence="7">C2H2-type domain-containing protein</fullName>
    </recommendedName>
</protein>
<dbReference type="PROSITE" id="PS00028">
    <property type="entry name" value="ZINC_FINGER_C2H2_1"/>
    <property type="match status" value="2"/>
</dbReference>
<evidence type="ECO:0000259" key="7">
    <source>
        <dbReference type="PROSITE" id="PS50157"/>
    </source>
</evidence>
<dbReference type="GO" id="GO:0031519">
    <property type="term" value="C:PcG protein complex"/>
    <property type="evidence" value="ECO:0007669"/>
    <property type="project" value="TreeGrafter"/>
</dbReference>
<keyword evidence="3 5" id="KW-0863">Zinc-finger</keyword>
<evidence type="ECO:0000256" key="6">
    <source>
        <dbReference type="SAM" id="MobiDB-lite"/>
    </source>
</evidence>
<dbReference type="GO" id="GO:0000785">
    <property type="term" value="C:chromatin"/>
    <property type="evidence" value="ECO:0007669"/>
    <property type="project" value="TreeGrafter"/>
</dbReference>
<dbReference type="GO" id="GO:0008270">
    <property type="term" value="F:zinc ion binding"/>
    <property type="evidence" value="ECO:0007669"/>
    <property type="project" value="UniProtKB-KW"/>
</dbReference>
<dbReference type="GO" id="GO:0000981">
    <property type="term" value="F:DNA-binding transcription factor activity, RNA polymerase II-specific"/>
    <property type="evidence" value="ECO:0007669"/>
    <property type="project" value="TreeGrafter"/>
</dbReference>
<dbReference type="EMBL" id="GDQN01001083">
    <property type="protein sequence ID" value="JAT89971.1"/>
    <property type="molecule type" value="Transcribed_RNA"/>
</dbReference>
<dbReference type="GO" id="GO:0000978">
    <property type="term" value="F:RNA polymerase II cis-regulatory region sequence-specific DNA binding"/>
    <property type="evidence" value="ECO:0007669"/>
    <property type="project" value="TreeGrafter"/>
</dbReference>
<evidence type="ECO:0000256" key="1">
    <source>
        <dbReference type="ARBA" id="ARBA00022723"/>
    </source>
</evidence>
<dbReference type="GO" id="GO:0045893">
    <property type="term" value="P:positive regulation of DNA-templated transcription"/>
    <property type="evidence" value="ECO:0007669"/>
    <property type="project" value="UniProtKB-ARBA"/>
</dbReference>
<dbReference type="PANTHER" id="PTHR14003">
    <property type="entry name" value="TRANSCRIPTIONAL REPRESSOR PROTEIN YY"/>
    <property type="match status" value="1"/>
</dbReference>
<dbReference type="Pfam" id="PF00096">
    <property type="entry name" value="zf-C2H2"/>
    <property type="match status" value="2"/>
</dbReference>
<keyword evidence="2" id="KW-0677">Repeat</keyword>
<dbReference type="AlphaFoldDB" id="A0A1E1WT31"/>
<dbReference type="GO" id="GO:0005667">
    <property type="term" value="C:transcription regulator complex"/>
    <property type="evidence" value="ECO:0007669"/>
    <property type="project" value="TreeGrafter"/>
</dbReference>
<feature type="region of interest" description="Disordered" evidence="6">
    <location>
        <begin position="106"/>
        <end position="142"/>
    </location>
</feature>
<evidence type="ECO:0000256" key="2">
    <source>
        <dbReference type="ARBA" id="ARBA00022737"/>
    </source>
</evidence>
<name>A0A1E1WT31_PECGO</name>
<organism evidence="8">
    <name type="scientific">Pectinophora gossypiella</name>
    <name type="common">Cotton pink bollworm</name>
    <name type="synonym">Depressaria gossypiella</name>
    <dbReference type="NCBI Taxonomy" id="13191"/>
    <lineage>
        <taxon>Eukaryota</taxon>
        <taxon>Metazoa</taxon>
        <taxon>Ecdysozoa</taxon>
        <taxon>Arthropoda</taxon>
        <taxon>Hexapoda</taxon>
        <taxon>Insecta</taxon>
        <taxon>Pterygota</taxon>
        <taxon>Neoptera</taxon>
        <taxon>Endopterygota</taxon>
        <taxon>Lepidoptera</taxon>
        <taxon>Glossata</taxon>
        <taxon>Ditrysia</taxon>
        <taxon>Gelechioidea</taxon>
        <taxon>Gelechiidae</taxon>
        <taxon>Apatetrinae</taxon>
        <taxon>Pectinophora</taxon>
    </lineage>
</organism>
<evidence type="ECO:0000313" key="8">
    <source>
        <dbReference type="EMBL" id="JAT89971.1"/>
    </source>
</evidence>
<dbReference type="InterPro" id="IPR036236">
    <property type="entry name" value="Znf_C2H2_sf"/>
</dbReference>
<feature type="non-terminal residue" evidence="8">
    <location>
        <position position="1"/>
    </location>
</feature>
<dbReference type="SMART" id="SM00355">
    <property type="entry name" value="ZnF_C2H2"/>
    <property type="match status" value="2"/>
</dbReference>
<sequence>RICNQLFHLTSTKGKRFPLRRKNSEKYTCATCGRATVTTRACADHAPAPEERKYKCPQPDCTQAFYLRKDLRRHEQVHTDTKPYACTTCPGRFRRKDNLDRHMRTTHGEREPDAAPPPAATQKKVSVKPDDPPNNTREEECEKAKLEELNPLPPLPEAELQKHLYTQKSQVKERQKEEPIMDKTSIMEANNARESVIVGNFLDRKIASPIPEYVHKIRKANSLSCRRQVPLPPMDERKFIELAAKDRNNLDIGPLPKNIQPYKNILEEEKVPEVHWKKRLNDNE</sequence>
<proteinExistence type="predicted"/>
<dbReference type="OrthoDB" id="6077919at2759"/>
<feature type="compositionally biased region" description="Basic and acidic residues" evidence="6">
    <location>
        <begin position="127"/>
        <end position="142"/>
    </location>
</feature>
<reference evidence="8" key="1">
    <citation type="submission" date="2015-09" db="EMBL/GenBank/DDBJ databases">
        <title>De novo assembly of Pectinophora gossypiella (Pink Bollworm) gut transcriptome.</title>
        <authorList>
            <person name="Tassone E.E."/>
        </authorList>
    </citation>
    <scope>NUCLEOTIDE SEQUENCE</scope>
</reference>
<evidence type="ECO:0000256" key="4">
    <source>
        <dbReference type="ARBA" id="ARBA00022833"/>
    </source>
</evidence>
<dbReference type="InterPro" id="IPR013087">
    <property type="entry name" value="Znf_C2H2_type"/>
</dbReference>
<keyword evidence="4" id="KW-0862">Zinc</keyword>
<feature type="domain" description="C2H2-type" evidence="7">
    <location>
        <begin position="54"/>
        <end position="83"/>
    </location>
</feature>
<dbReference type="PANTHER" id="PTHR14003:SF19">
    <property type="entry name" value="YY2 TRANSCRIPTION FACTOR"/>
    <property type="match status" value="1"/>
</dbReference>
<dbReference type="Gene3D" id="3.30.160.60">
    <property type="entry name" value="Classic Zinc Finger"/>
    <property type="match status" value="2"/>
</dbReference>
<dbReference type="FunFam" id="3.30.160.60:FF:001732">
    <property type="entry name" value="Zgc:162936"/>
    <property type="match status" value="1"/>
</dbReference>
<feature type="domain" description="C2H2-type" evidence="7">
    <location>
        <begin position="84"/>
        <end position="112"/>
    </location>
</feature>
<dbReference type="SUPFAM" id="SSF57667">
    <property type="entry name" value="beta-beta-alpha zinc fingers"/>
    <property type="match status" value="1"/>
</dbReference>
<evidence type="ECO:0000256" key="3">
    <source>
        <dbReference type="ARBA" id="ARBA00022771"/>
    </source>
</evidence>
<dbReference type="PROSITE" id="PS50157">
    <property type="entry name" value="ZINC_FINGER_C2H2_2"/>
    <property type="match status" value="2"/>
</dbReference>
<evidence type="ECO:0000256" key="5">
    <source>
        <dbReference type="PROSITE-ProRule" id="PRU00042"/>
    </source>
</evidence>